<reference evidence="2 3" key="1">
    <citation type="submission" date="2020-02" db="EMBL/GenBank/DDBJ databases">
        <authorList>
            <person name="Chen W.-M."/>
        </authorList>
    </citation>
    <scope>NUCLEOTIDE SEQUENCE [LARGE SCALE GENOMIC DNA]</scope>
    <source>
        <strain evidence="2 3">TWA-26</strain>
    </source>
</reference>
<proteinExistence type="predicted"/>
<dbReference type="PANTHER" id="PTHR42899:SF1">
    <property type="entry name" value="SPERMATOGENESIS-ASSOCIATED PROTEIN 20"/>
    <property type="match status" value="1"/>
</dbReference>
<organism evidence="2 3">
    <name type="scientific">Flavobacterium celericrescens</name>
    <dbReference type="NCBI Taxonomy" id="2709780"/>
    <lineage>
        <taxon>Bacteria</taxon>
        <taxon>Pseudomonadati</taxon>
        <taxon>Bacteroidota</taxon>
        <taxon>Flavobacteriia</taxon>
        <taxon>Flavobacteriales</taxon>
        <taxon>Flavobacteriaceae</taxon>
        <taxon>Flavobacterium</taxon>
    </lineage>
</organism>
<dbReference type="InterPro" id="IPR004879">
    <property type="entry name" value="Ssp411-like_TRX"/>
</dbReference>
<comment type="caution">
    <text evidence="2">The sequence shown here is derived from an EMBL/GenBank/DDBJ whole genome shotgun (WGS) entry which is preliminary data.</text>
</comment>
<sequence length="671" mass="78042">MNELHLESSPYLLQHAQNPIFWKAWNNNTLATAKNENKLIIISIGYAACHWCHVMEHESFENNEVATVMNNNYIAIKVDKEERPDVDAIYMKALQIMTGQGGWPLNVVCLPDGRPVWGATYVKKENWIDTLEQLADMYHNHSQKVIEYAEKLHEGLNILGIVEQNMHTDEFPFENIHFLVEKWQKSFDLEYGGYARAPKFMMPNNLEFLQYYSYIFQNNTILKHVDLSLTKMAYGGLFDTVDGGFSRYSVDIKWHIPHFEKMLYDNGQLISVYAEAYKRSKNQLYKSIIDKTLQFIANELTDKSGGFYASLDADSINEIQELEEGAFYVWKKNELESILKEDYSLFAEVFNINSFGHWEHENYVLIQKESLSEIATKNNISLEKLILKKQRWENLLYQIRSKRQKPRLDDKCLTSWNAMMLKGYADAYSALGNINYLAIAEKNALFITQKLWTPEGNLLHSYKNGTAKIEGFLEDYAFTIDAFIRLYQVTFNEEYLQNAKQLTDYCLEQFYDENQQFFAFNSRNDSQLIAPHFEVEDNVIPAANSVMANNLYTLSILYHNSYYEKLVNQMLHHITVKIDYASAYSNWMKLWLIKNSGKELAICGEKAQQELQKINSEYLPNIIIAGSSRNSSIPFLAHRFVANETMFYLCENKSCLQPETSFEAIQSKINS</sequence>
<dbReference type="CDD" id="cd02955">
    <property type="entry name" value="SSP411"/>
    <property type="match status" value="1"/>
</dbReference>
<name>A0ABX0IA79_9FLAO</name>
<dbReference type="InterPro" id="IPR008928">
    <property type="entry name" value="6-hairpin_glycosidase_sf"/>
</dbReference>
<dbReference type="Gene3D" id="1.50.10.20">
    <property type="match status" value="1"/>
</dbReference>
<dbReference type="SUPFAM" id="SSF52833">
    <property type="entry name" value="Thioredoxin-like"/>
    <property type="match status" value="1"/>
</dbReference>
<dbReference type="InterPro" id="IPR012341">
    <property type="entry name" value="6hp_glycosidase-like_sf"/>
</dbReference>
<evidence type="ECO:0000259" key="1">
    <source>
        <dbReference type="Pfam" id="PF03190"/>
    </source>
</evidence>
<dbReference type="RefSeq" id="WP_166234770.1">
    <property type="nucleotide sequence ID" value="NZ_JAAJBV010000001.1"/>
</dbReference>
<evidence type="ECO:0000313" key="2">
    <source>
        <dbReference type="EMBL" id="NHM03080.1"/>
    </source>
</evidence>
<protein>
    <submittedName>
        <fullName evidence="2">Thioredoxin domain-containing protein</fullName>
    </submittedName>
</protein>
<dbReference type="InterPro" id="IPR024705">
    <property type="entry name" value="Ssp411"/>
</dbReference>
<keyword evidence="3" id="KW-1185">Reference proteome</keyword>
<gene>
    <name evidence="2" type="ORF">G4L40_00015</name>
</gene>
<evidence type="ECO:0000313" key="3">
    <source>
        <dbReference type="Proteomes" id="UP000761423"/>
    </source>
</evidence>
<dbReference type="SUPFAM" id="SSF48208">
    <property type="entry name" value="Six-hairpin glycosidases"/>
    <property type="match status" value="1"/>
</dbReference>
<dbReference type="PIRSF" id="PIRSF006402">
    <property type="entry name" value="UCP006402_thioredoxin"/>
    <property type="match status" value="1"/>
</dbReference>
<dbReference type="Pfam" id="PF03190">
    <property type="entry name" value="Thioredox_DsbH"/>
    <property type="match status" value="1"/>
</dbReference>
<dbReference type="Proteomes" id="UP000761423">
    <property type="component" value="Unassembled WGS sequence"/>
</dbReference>
<dbReference type="InterPro" id="IPR036249">
    <property type="entry name" value="Thioredoxin-like_sf"/>
</dbReference>
<dbReference type="Gene3D" id="3.40.30.10">
    <property type="entry name" value="Glutaredoxin"/>
    <property type="match status" value="1"/>
</dbReference>
<dbReference type="Gene3D" id="1.50.10.10">
    <property type="match status" value="1"/>
</dbReference>
<dbReference type="EMBL" id="JAAJBV010000001">
    <property type="protein sequence ID" value="NHM03080.1"/>
    <property type="molecule type" value="Genomic_DNA"/>
</dbReference>
<feature type="domain" description="Spermatogenesis-associated protein 20-like TRX" evidence="1">
    <location>
        <begin position="2"/>
        <end position="156"/>
    </location>
</feature>
<dbReference type="PANTHER" id="PTHR42899">
    <property type="entry name" value="SPERMATOGENESIS-ASSOCIATED PROTEIN 20"/>
    <property type="match status" value="1"/>
</dbReference>
<accession>A0ABX0IA79</accession>